<gene>
    <name evidence="2" type="ORF">ACIA8P_00100</name>
</gene>
<sequence>MTVHAAAVERQLGRPVMPRFFAVFSLGTVAVAAVGVLMTAQRVPVSIHAAVVAAVIVGRSA</sequence>
<proteinExistence type="predicted"/>
<dbReference type="RefSeq" id="WP_398654134.1">
    <property type="nucleotide sequence ID" value="NZ_JBITDC010000001.1"/>
</dbReference>
<name>A0ABW7XSN6_STRCE</name>
<evidence type="ECO:0000313" key="3">
    <source>
        <dbReference type="Proteomes" id="UP001612415"/>
    </source>
</evidence>
<evidence type="ECO:0000313" key="2">
    <source>
        <dbReference type="EMBL" id="MFI5673065.1"/>
    </source>
</evidence>
<organism evidence="2 3">
    <name type="scientific">Streptomyces cellulosae</name>
    <dbReference type="NCBI Taxonomy" id="1968"/>
    <lineage>
        <taxon>Bacteria</taxon>
        <taxon>Bacillati</taxon>
        <taxon>Actinomycetota</taxon>
        <taxon>Actinomycetes</taxon>
        <taxon>Kitasatosporales</taxon>
        <taxon>Streptomycetaceae</taxon>
        <taxon>Streptomyces</taxon>
    </lineage>
</organism>
<comment type="caution">
    <text evidence="2">The sequence shown here is derived from an EMBL/GenBank/DDBJ whole genome shotgun (WGS) entry which is preliminary data.</text>
</comment>
<feature type="transmembrane region" description="Helical" evidence="1">
    <location>
        <begin position="20"/>
        <end position="40"/>
    </location>
</feature>
<dbReference type="EMBL" id="JBITDC010000001">
    <property type="protein sequence ID" value="MFI5673065.1"/>
    <property type="molecule type" value="Genomic_DNA"/>
</dbReference>
<keyword evidence="1" id="KW-0472">Membrane</keyword>
<keyword evidence="3" id="KW-1185">Reference proteome</keyword>
<evidence type="ECO:0000256" key="1">
    <source>
        <dbReference type="SAM" id="Phobius"/>
    </source>
</evidence>
<reference evidence="2 3" key="1">
    <citation type="submission" date="2024-10" db="EMBL/GenBank/DDBJ databases">
        <title>The Natural Products Discovery Center: Release of the First 8490 Sequenced Strains for Exploring Actinobacteria Biosynthetic Diversity.</title>
        <authorList>
            <person name="Kalkreuter E."/>
            <person name="Kautsar S.A."/>
            <person name="Yang D."/>
            <person name="Bader C.D."/>
            <person name="Teijaro C.N."/>
            <person name="Fluegel L."/>
            <person name="Davis C.M."/>
            <person name="Simpson J.R."/>
            <person name="Lauterbach L."/>
            <person name="Steele A.D."/>
            <person name="Gui C."/>
            <person name="Meng S."/>
            <person name="Li G."/>
            <person name="Viehrig K."/>
            <person name="Ye F."/>
            <person name="Su P."/>
            <person name="Kiefer A.F."/>
            <person name="Nichols A."/>
            <person name="Cepeda A.J."/>
            <person name="Yan W."/>
            <person name="Fan B."/>
            <person name="Jiang Y."/>
            <person name="Adhikari A."/>
            <person name="Zheng C.-J."/>
            <person name="Schuster L."/>
            <person name="Cowan T.M."/>
            <person name="Smanski M.J."/>
            <person name="Chevrette M.G."/>
            <person name="De Carvalho L.P.S."/>
            <person name="Shen B."/>
        </authorList>
    </citation>
    <scope>NUCLEOTIDE SEQUENCE [LARGE SCALE GENOMIC DNA]</scope>
    <source>
        <strain evidence="2 3">NPDC051599</strain>
    </source>
</reference>
<protein>
    <submittedName>
        <fullName evidence="2">Uncharacterized protein</fullName>
    </submittedName>
</protein>
<accession>A0ABW7XSN6</accession>
<keyword evidence="1" id="KW-0812">Transmembrane</keyword>
<keyword evidence="1" id="KW-1133">Transmembrane helix</keyword>
<dbReference type="Proteomes" id="UP001612415">
    <property type="component" value="Unassembled WGS sequence"/>
</dbReference>